<evidence type="ECO:0000313" key="3">
    <source>
        <dbReference type="Proteomes" id="UP000319663"/>
    </source>
</evidence>
<feature type="region of interest" description="Disordered" evidence="1">
    <location>
        <begin position="1"/>
        <end position="46"/>
    </location>
</feature>
<dbReference type="InterPro" id="IPR036396">
    <property type="entry name" value="Cyt_P450_sf"/>
</dbReference>
<comment type="caution">
    <text evidence="2">The sequence shown here is derived from an EMBL/GenBank/DDBJ whole genome shotgun (WGS) entry which is preliminary data.</text>
</comment>
<dbReference type="GO" id="GO:0005506">
    <property type="term" value="F:iron ion binding"/>
    <property type="evidence" value="ECO:0007669"/>
    <property type="project" value="InterPro"/>
</dbReference>
<protein>
    <submittedName>
        <fullName evidence="2">Uncharacterized protein</fullName>
    </submittedName>
</protein>
<dbReference type="STRING" id="5098.A0A507QZN9"/>
<feature type="compositionally biased region" description="Polar residues" evidence="1">
    <location>
        <begin position="131"/>
        <end position="158"/>
    </location>
</feature>
<dbReference type="Gene3D" id="1.10.630.10">
    <property type="entry name" value="Cytochrome P450"/>
    <property type="match status" value="1"/>
</dbReference>
<evidence type="ECO:0000313" key="2">
    <source>
        <dbReference type="EMBL" id="TQB73692.1"/>
    </source>
</evidence>
<accession>A0A507QZN9</accession>
<name>A0A507QZN9_MONPU</name>
<dbReference type="AlphaFoldDB" id="A0A507QZN9"/>
<dbReference type="GO" id="GO:0004497">
    <property type="term" value="F:monooxygenase activity"/>
    <property type="evidence" value="ECO:0007669"/>
    <property type="project" value="InterPro"/>
</dbReference>
<keyword evidence="3" id="KW-1185">Reference proteome</keyword>
<reference evidence="2 3" key="1">
    <citation type="submission" date="2019-06" db="EMBL/GenBank/DDBJ databases">
        <title>Wine fermentation using esterase from Monascus purpureus.</title>
        <authorList>
            <person name="Geng C."/>
            <person name="Zhang Y."/>
        </authorList>
    </citation>
    <scope>NUCLEOTIDE SEQUENCE [LARGE SCALE GENOMIC DNA]</scope>
    <source>
        <strain evidence="2">HQ1</strain>
    </source>
</reference>
<dbReference type="Proteomes" id="UP000319663">
    <property type="component" value="Unassembled WGS sequence"/>
</dbReference>
<feature type="region of interest" description="Disordered" evidence="1">
    <location>
        <begin position="376"/>
        <end position="396"/>
    </location>
</feature>
<gene>
    <name evidence="2" type="ORF">MPDQ_005615</name>
</gene>
<dbReference type="SUPFAM" id="SSF48264">
    <property type="entry name" value="Cytochrome P450"/>
    <property type="match status" value="1"/>
</dbReference>
<organism evidence="2 3">
    <name type="scientific">Monascus purpureus</name>
    <name type="common">Red mold</name>
    <name type="synonym">Monascus anka</name>
    <dbReference type="NCBI Taxonomy" id="5098"/>
    <lineage>
        <taxon>Eukaryota</taxon>
        <taxon>Fungi</taxon>
        <taxon>Dikarya</taxon>
        <taxon>Ascomycota</taxon>
        <taxon>Pezizomycotina</taxon>
        <taxon>Eurotiomycetes</taxon>
        <taxon>Eurotiomycetidae</taxon>
        <taxon>Eurotiales</taxon>
        <taxon>Aspergillaceae</taxon>
        <taxon>Monascus</taxon>
    </lineage>
</organism>
<dbReference type="GO" id="GO:0016705">
    <property type="term" value="F:oxidoreductase activity, acting on paired donors, with incorporation or reduction of molecular oxygen"/>
    <property type="evidence" value="ECO:0007669"/>
    <property type="project" value="InterPro"/>
</dbReference>
<sequence>MTSAALPPETSPIVASHSYPDITLSPTPRTQPVPKQRRKKPLKPLPTLGQLWPHITKPCAIRKFLAGYRAYGRRNWNPSPLLTRTTPYGHADLAFRIENPFNTDFQEYADRCVLELQDTMDLSDGAVEGSGSVQSGSNTCVLPVSQGPTRRQQSNESNHLNLTATIQAITLELILHVFGDVEPDTYSDSDLRKLVEAISNALKSTRGFNMIKRLPENLELQRAIWAVIPNAPIGERRETPFNIRFVSGTQHPKWQDALVDFLHNPKTEQFSLEIEALRLHPPLPQVLRAWTFMKPPPYIASRIVADVAASQRREHVWSPNAHELFPGRWASSTKKHTEAFLAFEAPPTRCPASPRFEPRVVALMVAALCREIQADSAESSADDDKTDKGKMTVGFGGGRDAPRLLPGYFSHQGGWDCLRGFLELHAHCNTQVEMLH</sequence>
<feature type="region of interest" description="Disordered" evidence="1">
    <location>
        <begin position="126"/>
        <end position="158"/>
    </location>
</feature>
<dbReference type="GO" id="GO:0020037">
    <property type="term" value="F:heme binding"/>
    <property type="evidence" value="ECO:0007669"/>
    <property type="project" value="InterPro"/>
</dbReference>
<dbReference type="EMBL" id="VIFY01000040">
    <property type="protein sequence ID" value="TQB73692.1"/>
    <property type="molecule type" value="Genomic_DNA"/>
</dbReference>
<proteinExistence type="predicted"/>
<evidence type="ECO:0000256" key="1">
    <source>
        <dbReference type="SAM" id="MobiDB-lite"/>
    </source>
</evidence>